<proteinExistence type="predicted"/>
<feature type="transmembrane region" description="Helical" evidence="1">
    <location>
        <begin position="12"/>
        <end position="31"/>
    </location>
</feature>
<evidence type="ECO:0000313" key="3">
    <source>
        <dbReference type="Proteomes" id="UP001175271"/>
    </source>
</evidence>
<keyword evidence="3" id="KW-1185">Reference proteome</keyword>
<keyword evidence="1" id="KW-0472">Membrane</keyword>
<keyword evidence="1" id="KW-0812">Transmembrane</keyword>
<protein>
    <submittedName>
        <fullName evidence="2">Uncharacterized protein</fullName>
    </submittedName>
</protein>
<accession>A0AA39LU63</accession>
<comment type="caution">
    <text evidence="2">The sequence shown here is derived from an EMBL/GenBank/DDBJ whole genome shotgun (WGS) entry which is preliminary data.</text>
</comment>
<dbReference type="EMBL" id="JAUCMV010000003">
    <property type="protein sequence ID" value="KAK0409758.1"/>
    <property type="molecule type" value="Genomic_DNA"/>
</dbReference>
<dbReference type="AlphaFoldDB" id="A0AA39LU63"/>
<feature type="transmembrane region" description="Helical" evidence="1">
    <location>
        <begin position="83"/>
        <end position="104"/>
    </location>
</feature>
<sequence>MAYKLLNESAPNRICTPLAWMVFYLDVSYFSADTSRPYPLTAHIKMTTNNLTLVSLILTGGLYLLTIAVLIYRRKQFTGSQTIISKAEFLILVQAFVIFLSCLWNRFGTMNSDKMFDPQSIGFAIWYYVMQFSLQWINPILYLLMNT</sequence>
<gene>
    <name evidence="2" type="ORF">QR680_004738</name>
</gene>
<keyword evidence="1" id="KW-1133">Transmembrane helix</keyword>
<evidence type="ECO:0000256" key="1">
    <source>
        <dbReference type="SAM" id="Phobius"/>
    </source>
</evidence>
<organism evidence="2 3">
    <name type="scientific">Steinernema hermaphroditum</name>
    <dbReference type="NCBI Taxonomy" id="289476"/>
    <lineage>
        <taxon>Eukaryota</taxon>
        <taxon>Metazoa</taxon>
        <taxon>Ecdysozoa</taxon>
        <taxon>Nematoda</taxon>
        <taxon>Chromadorea</taxon>
        <taxon>Rhabditida</taxon>
        <taxon>Tylenchina</taxon>
        <taxon>Panagrolaimomorpha</taxon>
        <taxon>Strongyloidoidea</taxon>
        <taxon>Steinernematidae</taxon>
        <taxon>Steinernema</taxon>
    </lineage>
</organism>
<feature type="transmembrane region" description="Helical" evidence="1">
    <location>
        <begin position="51"/>
        <end position="71"/>
    </location>
</feature>
<evidence type="ECO:0000313" key="2">
    <source>
        <dbReference type="EMBL" id="KAK0409758.1"/>
    </source>
</evidence>
<feature type="transmembrane region" description="Helical" evidence="1">
    <location>
        <begin position="124"/>
        <end position="144"/>
    </location>
</feature>
<reference evidence="2" key="1">
    <citation type="submission" date="2023-06" db="EMBL/GenBank/DDBJ databases">
        <title>Genomic analysis of the entomopathogenic nematode Steinernema hermaphroditum.</title>
        <authorList>
            <person name="Schwarz E.M."/>
            <person name="Heppert J.K."/>
            <person name="Baniya A."/>
            <person name="Schwartz H.T."/>
            <person name="Tan C.-H."/>
            <person name="Antoshechkin I."/>
            <person name="Sternberg P.W."/>
            <person name="Goodrich-Blair H."/>
            <person name="Dillman A.R."/>
        </authorList>
    </citation>
    <scope>NUCLEOTIDE SEQUENCE</scope>
    <source>
        <strain evidence="2">PS9179</strain>
        <tissue evidence="2">Whole animal</tissue>
    </source>
</reference>
<name>A0AA39LU63_9BILA</name>
<dbReference type="Proteomes" id="UP001175271">
    <property type="component" value="Unassembled WGS sequence"/>
</dbReference>